<dbReference type="Pfam" id="PF12776">
    <property type="entry name" value="Myb_DNA-bind_3"/>
    <property type="match status" value="1"/>
</dbReference>
<feature type="domain" description="Myb/SANT-like" evidence="2">
    <location>
        <begin position="47"/>
        <end position="116"/>
    </location>
</feature>
<gene>
    <name evidence="3" type="ORF">C8F04DRAFT_1272467</name>
</gene>
<sequence length="374" mass="40671">MAPRADSPDCSGDDSDPVIPDNASNNFTVPETNHALDFLLKDPAKYLSGNGFKEKACTEISTSLNTMFPNRPIRKKNVVGNRLRYVKAAFEDYEFVHGKSGVGWDDEHKMATAETEFVETFVQATGAHVLHLTKRTKKSTSSSTSVSVSASASTSTSALASVSSSATAPSSPSTPKCKRARQPLENLDNDIINIDSESALNQPPSPKPYDNELLPAPPKRRRLRDEPGHDNENNDESKKDDGNGDESKKKASARDRDRSVSASSSSGDRRALRNAEAGNEIARGLKMIGEGMSAPIITKADTSHVDAIIDAFGEDPTLLPEDPDGEYYALFLDSLSANAIRARSFVKATNRIQRIALLKRVLVEKGMELPLHWT</sequence>
<dbReference type="Proteomes" id="UP001218188">
    <property type="component" value="Unassembled WGS sequence"/>
</dbReference>
<feature type="compositionally biased region" description="Low complexity" evidence="1">
    <location>
        <begin position="139"/>
        <end position="175"/>
    </location>
</feature>
<dbReference type="InterPro" id="IPR024752">
    <property type="entry name" value="Myb/SANT-like_dom"/>
</dbReference>
<evidence type="ECO:0000313" key="4">
    <source>
        <dbReference type="Proteomes" id="UP001218188"/>
    </source>
</evidence>
<feature type="compositionally biased region" description="Basic and acidic residues" evidence="1">
    <location>
        <begin position="223"/>
        <end position="259"/>
    </location>
</feature>
<proteinExistence type="predicted"/>
<protein>
    <recommendedName>
        <fullName evidence="2">Myb/SANT-like domain-containing protein</fullName>
    </recommendedName>
</protein>
<keyword evidence="4" id="KW-1185">Reference proteome</keyword>
<comment type="caution">
    <text evidence="3">The sequence shown here is derived from an EMBL/GenBank/DDBJ whole genome shotgun (WGS) entry which is preliminary data.</text>
</comment>
<evidence type="ECO:0000313" key="3">
    <source>
        <dbReference type="EMBL" id="KAJ7022546.1"/>
    </source>
</evidence>
<dbReference type="AlphaFoldDB" id="A0AAD6S7H4"/>
<evidence type="ECO:0000256" key="1">
    <source>
        <dbReference type="SAM" id="MobiDB-lite"/>
    </source>
</evidence>
<accession>A0AAD6S7H4</accession>
<organism evidence="3 4">
    <name type="scientific">Mycena alexandri</name>
    <dbReference type="NCBI Taxonomy" id="1745969"/>
    <lineage>
        <taxon>Eukaryota</taxon>
        <taxon>Fungi</taxon>
        <taxon>Dikarya</taxon>
        <taxon>Basidiomycota</taxon>
        <taxon>Agaricomycotina</taxon>
        <taxon>Agaricomycetes</taxon>
        <taxon>Agaricomycetidae</taxon>
        <taxon>Agaricales</taxon>
        <taxon>Marasmiineae</taxon>
        <taxon>Mycenaceae</taxon>
        <taxon>Mycena</taxon>
    </lineage>
</organism>
<reference evidence="3" key="1">
    <citation type="submission" date="2023-03" db="EMBL/GenBank/DDBJ databases">
        <title>Massive genome expansion in bonnet fungi (Mycena s.s.) driven by repeated elements and novel gene families across ecological guilds.</title>
        <authorList>
            <consortium name="Lawrence Berkeley National Laboratory"/>
            <person name="Harder C.B."/>
            <person name="Miyauchi S."/>
            <person name="Viragh M."/>
            <person name="Kuo A."/>
            <person name="Thoen E."/>
            <person name="Andreopoulos B."/>
            <person name="Lu D."/>
            <person name="Skrede I."/>
            <person name="Drula E."/>
            <person name="Henrissat B."/>
            <person name="Morin E."/>
            <person name="Kohler A."/>
            <person name="Barry K."/>
            <person name="LaButti K."/>
            <person name="Morin E."/>
            <person name="Salamov A."/>
            <person name="Lipzen A."/>
            <person name="Mereny Z."/>
            <person name="Hegedus B."/>
            <person name="Baldrian P."/>
            <person name="Stursova M."/>
            <person name="Weitz H."/>
            <person name="Taylor A."/>
            <person name="Grigoriev I.V."/>
            <person name="Nagy L.G."/>
            <person name="Martin F."/>
            <person name="Kauserud H."/>
        </authorList>
    </citation>
    <scope>NUCLEOTIDE SEQUENCE</scope>
    <source>
        <strain evidence="3">CBHHK200</strain>
    </source>
</reference>
<feature type="region of interest" description="Disordered" evidence="1">
    <location>
        <begin position="1"/>
        <end position="25"/>
    </location>
</feature>
<feature type="region of interest" description="Disordered" evidence="1">
    <location>
        <begin position="134"/>
        <end position="183"/>
    </location>
</feature>
<feature type="region of interest" description="Disordered" evidence="1">
    <location>
        <begin position="197"/>
        <end position="275"/>
    </location>
</feature>
<name>A0AAD6S7H4_9AGAR</name>
<dbReference type="EMBL" id="JARJCM010000207">
    <property type="protein sequence ID" value="KAJ7022546.1"/>
    <property type="molecule type" value="Genomic_DNA"/>
</dbReference>
<evidence type="ECO:0000259" key="2">
    <source>
        <dbReference type="Pfam" id="PF12776"/>
    </source>
</evidence>